<dbReference type="GO" id="GO:0016020">
    <property type="term" value="C:membrane"/>
    <property type="evidence" value="ECO:0007669"/>
    <property type="project" value="UniProtKB-SubCell"/>
</dbReference>
<keyword evidence="4 5" id="KW-0472">Membrane</keyword>
<feature type="domain" description="RDD" evidence="6">
    <location>
        <begin position="17"/>
        <end position="147"/>
    </location>
</feature>
<accession>A0A8J2TYU5</accession>
<dbReference type="EMBL" id="BMFY01000009">
    <property type="protein sequence ID" value="GGA18450.1"/>
    <property type="molecule type" value="Genomic_DNA"/>
</dbReference>
<keyword evidence="3 5" id="KW-1133">Transmembrane helix</keyword>
<feature type="transmembrane region" description="Helical" evidence="5">
    <location>
        <begin position="113"/>
        <end position="134"/>
    </location>
</feature>
<name>A0A8J2TYU5_9MICO</name>
<evidence type="ECO:0000256" key="2">
    <source>
        <dbReference type="ARBA" id="ARBA00022692"/>
    </source>
</evidence>
<evidence type="ECO:0000256" key="5">
    <source>
        <dbReference type="SAM" id="Phobius"/>
    </source>
</evidence>
<evidence type="ECO:0000256" key="3">
    <source>
        <dbReference type="ARBA" id="ARBA00022989"/>
    </source>
</evidence>
<comment type="subcellular location">
    <subcellularLocation>
        <location evidence="1">Membrane</location>
        <topology evidence="1">Multi-pass membrane protein</topology>
    </subcellularLocation>
</comment>
<sequence>MSTIMTGEAVPLQLRPAALIARAGSCAIDFVAIQGLWLVLFFSANWLLERSADWNMMLATSLALMLQVFCAVLIPATVETLTRGRSLGKFVLGLRVVRDDGGAIRFRHAFLRAMLWVFEVLAMGGALAALVGLVSPQSKRIGDYLAGTMAVAERTPRAASRHVVMPPRLAAWARLADISAIPPGLSHRVLQFLTSAPRMRPEARLHMAIQLADEVTPYTAPAPPAGTHPEEFLAAVSASIREREIERRSRAERIGAGFRARTSRLPHGL</sequence>
<dbReference type="Proteomes" id="UP000616114">
    <property type="component" value="Unassembled WGS sequence"/>
</dbReference>
<dbReference type="AlphaFoldDB" id="A0A8J2TYU5"/>
<dbReference type="InterPro" id="IPR010432">
    <property type="entry name" value="RDD"/>
</dbReference>
<comment type="caution">
    <text evidence="7">The sequence shown here is derived from an EMBL/GenBank/DDBJ whole genome shotgun (WGS) entry which is preliminary data.</text>
</comment>
<reference evidence="7" key="1">
    <citation type="journal article" date="2014" name="Int. J. Syst. Evol. Microbiol.">
        <title>Complete genome sequence of Corynebacterium casei LMG S-19264T (=DSM 44701T), isolated from a smear-ripened cheese.</title>
        <authorList>
            <consortium name="US DOE Joint Genome Institute (JGI-PGF)"/>
            <person name="Walter F."/>
            <person name="Albersmeier A."/>
            <person name="Kalinowski J."/>
            <person name="Ruckert C."/>
        </authorList>
    </citation>
    <scope>NUCLEOTIDE SEQUENCE</scope>
    <source>
        <strain evidence="7">CGMCC 1.12785</strain>
    </source>
</reference>
<dbReference type="RefSeq" id="WP_188550926.1">
    <property type="nucleotide sequence ID" value="NZ_BMFY01000009.1"/>
</dbReference>
<evidence type="ECO:0000256" key="1">
    <source>
        <dbReference type="ARBA" id="ARBA00004141"/>
    </source>
</evidence>
<evidence type="ECO:0000256" key="4">
    <source>
        <dbReference type="ARBA" id="ARBA00023136"/>
    </source>
</evidence>
<reference evidence="7" key="2">
    <citation type="submission" date="2020-09" db="EMBL/GenBank/DDBJ databases">
        <authorList>
            <person name="Sun Q."/>
            <person name="Zhou Y."/>
        </authorList>
    </citation>
    <scope>NUCLEOTIDE SEQUENCE</scope>
    <source>
        <strain evidence="7">CGMCC 1.12785</strain>
    </source>
</reference>
<dbReference type="PANTHER" id="PTHR38480:SF1">
    <property type="entry name" value="SLR0254 PROTEIN"/>
    <property type="match status" value="1"/>
</dbReference>
<evidence type="ECO:0000313" key="8">
    <source>
        <dbReference type="Proteomes" id="UP000616114"/>
    </source>
</evidence>
<proteinExistence type="predicted"/>
<keyword evidence="2 5" id="KW-0812">Transmembrane</keyword>
<dbReference type="Pfam" id="PF06271">
    <property type="entry name" value="RDD"/>
    <property type="match status" value="1"/>
</dbReference>
<evidence type="ECO:0000313" key="7">
    <source>
        <dbReference type="EMBL" id="GGA18450.1"/>
    </source>
</evidence>
<dbReference type="PANTHER" id="PTHR38480">
    <property type="entry name" value="SLR0254 PROTEIN"/>
    <property type="match status" value="1"/>
</dbReference>
<organism evidence="7 8">
    <name type="scientific">Sediminivirga luteola</name>
    <dbReference type="NCBI Taxonomy" id="1774748"/>
    <lineage>
        <taxon>Bacteria</taxon>
        <taxon>Bacillati</taxon>
        <taxon>Actinomycetota</taxon>
        <taxon>Actinomycetes</taxon>
        <taxon>Micrococcales</taxon>
        <taxon>Brevibacteriaceae</taxon>
        <taxon>Sediminivirga</taxon>
    </lineage>
</organism>
<feature type="transmembrane region" description="Helical" evidence="5">
    <location>
        <begin position="54"/>
        <end position="78"/>
    </location>
</feature>
<feature type="transmembrane region" description="Helical" evidence="5">
    <location>
        <begin position="20"/>
        <end position="42"/>
    </location>
</feature>
<protein>
    <submittedName>
        <fullName evidence="7">Membrane protein</fullName>
    </submittedName>
</protein>
<evidence type="ECO:0000259" key="6">
    <source>
        <dbReference type="Pfam" id="PF06271"/>
    </source>
</evidence>
<gene>
    <name evidence="7" type="ORF">GCM10011333_21870</name>
</gene>
<keyword evidence="8" id="KW-1185">Reference proteome</keyword>